<dbReference type="SUPFAM" id="SSF88723">
    <property type="entry name" value="PIN domain-like"/>
    <property type="match status" value="1"/>
</dbReference>
<dbReference type="AlphaFoldDB" id="A0A7G9Z092"/>
<evidence type="ECO:0000313" key="2">
    <source>
        <dbReference type="EMBL" id="QNO53676.1"/>
    </source>
</evidence>
<reference evidence="2" key="1">
    <citation type="submission" date="2020-06" db="EMBL/GenBank/DDBJ databases">
        <title>Unique genomic features of the anaerobic methanotrophic archaea.</title>
        <authorList>
            <person name="Chadwick G.L."/>
            <person name="Skennerton C.T."/>
            <person name="Laso-Perez R."/>
            <person name="Leu A.O."/>
            <person name="Speth D.R."/>
            <person name="Yu H."/>
            <person name="Morgan-Lang C."/>
            <person name="Hatzenpichler R."/>
            <person name="Goudeau D."/>
            <person name="Malmstrom R."/>
            <person name="Brazelton W.J."/>
            <person name="Woyke T."/>
            <person name="Hallam S.J."/>
            <person name="Tyson G.W."/>
            <person name="Wegener G."/>
            <person name="Boetius A."/>
            <person name="Orphan V."/>
        </authorList>
    </citation>
    <scope>NUCLEOTIDE SEQUENCE</scope>
</reference>
<gene>
    <name evidence="2" type="ORF">DJFKIEJF_00040</name>
</gene>
<sequence length="133" mass="15214">MLIENDVIFAYMNERDRNHEKAEVLFQKIRDGLGVEASSVCLLEMELVFKSESREDELLGAITALKGIENIEFLPVTPEIVISSIAIRRNYELTFFDSHYAATALSRDRVIISMDNAYDSIPNLNRYEPDEVP</sequence>
<protein>
    <recommendedName>
        <fullName evidence="1">PIN domain-containing protein</fullName>
    </recommendedName>
</protein>
<evidence type="ECO:0000259" key="1">
    <source>
        <dbReference type="Pfam" id="PF01850"/>
    </source>
</evidence>
<name>A0A7G9Z092_9EURY</name>
<dbReference type="EMBL" id="MT631548">
    <property type="protein sequence ID" value="QNO53676.1"/>
    <property type="molecule type" value="Genomic_DNA"/>
</dbReference>
<dbReference type="Pfam" id="PF01850">
    <property type="entry name" value="PIN"/>
    <property type="match status" value="1"/>
</dbReference>
<organism evidence="2">
    <name type="scientific">Candidatus Methanophagaceae archaeon ANME-1 ERB6</name>
    <dbReference type="NCBI Taxonomy" id="2759912"/>
    <lineage>
        <taxon>Archaea</taxon>
        <taxon>Methanobacteriati</taxon>
        <taxon>Methanobacteriota</taxon>
        <taxon>Stenosarchaea group</taxon>
        <taxon>Methanomicrobia</taxon>
        <taxon>Candidatus Methanophagales</taxon>
        <taxon>Candidatus Methanophagaceae</taxon>
    </lineage>
</organism>
<dbReference type="CDD" id="cd09854">
    <property type="entry name" value="PIN_VapC-like"/>
    <property type="match status" value="1"/>
</dbReference>
<dbReference type="InterPro" id="IPR029060">
    <property type="entry name" value="PIN-like_dom_sf"/>
</dbReference>
<proteinExistence type="predicted"/>
<accession>A0A7G9Z092</accession>
<dbReference type="Gene3D" id="3.40.50.1010">
    <property type="entry name" value="5'-nuclease"/>
    <property type="match status" value="1"/>
</dbReference>
<dbReference type="InterPro" id="IPR002716">
    <property type="entry name" value="PIN_dom"/>
</dbReference>
<feature type="domain" description="PIN" evidence="1">
    <location>
        <begin position="7"/>
        <end position="121"/>
    </location>
</feature>